<dbReference type="EMBL" id="JAHLQO010000001">
    <property type="protein sequence ID" value="MBU5668313.1"/>
    <property type="molecule type" value="Genomic_DNA"/>
</dbReference>
<dbReference type="PANTHER" id="PTHR43437:SF3">
    <property type="entry name" value="HYDROXYACYL-THIOESTER DEHYDRATASE TYPE 2, MITOCHONDRIAL"/>
    <property type="match status" value="1"/>
</dbReference>
<evidence type="ECO:0000313" key="3">
    <source>
        <dbReference type="Proteomes" id="UP000783742"/>
    </source>
</evidence>
<evidence type="ECO:0000313" key="2">
    <source>
        <dbReference type="EMBL" id="MBU5668313.1"/>
    </source>
</evidence>
<dbReference type="Pfam" id="PF01575">
    <property type="entry name" value="MaoC_dehydratas"/>
    <property type="match status" value="1"/>
</dbReference>
<keyword evidence="3" id="KW-1185">Reference proteome</keyword>
<comment type="caution">
    <text evidence="2">The sequence shown here is derived from an EMBL/GenBank/DDBJ whole genome shotgun (WGS) entry which is preliminary data.</text>
</comment>
<organism evidence="2 3">
    <name type="scientific">Peptoniphilus ovalis</name>
    <dbReference type="NCBI Taxonomy" id="2841503"/>
    <lineage>
        <taxon>Bacteria</taxon>
        <taxon>Bacillati</taxon>
        <taxon>Bacillota</taxon>
        <taxon>Tissierellia</taxon>
        <taxon>Tissierellales</taxon>
        <taxon>Peptoniphilaceae</taxon>
        <taxon>Peptoniphilus</taxon>
    </lineage>
</organism>
<dbReference type="PANTHER" id="PTHR43437">
    <property type="entry name" value="HYDROXYACYL-THIOESTER DEHYDRATASE TYPE 2, MITOCHONDRIAL-RELATED"/>
    <property type="match status" value="1"/>
</dbReference>
<dbReference type="InterPro" id="IPR050965">
    <property type="entry name" value="UPF0336/Enoyl-CoA_hydratase"/>
</dbReference>
<reference evidence="2 3" key="1">
    <citation type="submission" date="2021-06" db="EMBL/GenBank/DDBJ databases">
        <authorList>
            <person name="Sun Q."/>
            <person name="Li D."/>
        </authorList>
    </citation>
    <scope>NUCLEOTIDE SEQUENCE [LARGE SCALE GENOMIC DNA]</scope>
    <source>
        <strain evidence="2 3">MSJ-1</strain>
    </source>
</reference>
<dbReference type="CDD" id="cd03449">
    <property type="entry name" value="R_hydratase"/>
    <property type="match status" value="1"/>
</dbReference>
<proteinExistence type="predicted"/>
<protein>
    <submittedName>
        <fullName evidence="2">MaoC family dehydratase</fullName>
    </submittedName>
</protein>
<gene>
    <name evidence="2" type="ORF">KQI68_00515</name>
</gene>
<dbReference type="Proteomes" id="UP000783742">
    <property type="component" value="Unassembled WGS sequence"/>
</dbReference>
<sequence length="142" mass="15709">MSNIKIIEKMYDEIKIGDEASISKVITDEDIVKFSEVSLDKNPLHLDDEFAEKTIFGKRIAHGFLGASLISAVLGTKLPGINTIYMSQSLKFLAPVFIGDELTATVKASKKRDDKNMITFETTVVNQDDKKVISGEAIVKKD</sequence>
<dbReference type="RefSeq" id="WP_216547979.1">
    <property type="nucleotide sequence ID" value="NZ_JAHLQO010000001.1"/>
</dbReference>
<evidence type="ECO:0000259" key="1">
    <source>
        <dbReference type="Pfam" id="PF01575"/>
    </source>
</evidence>
<dbReference type="InterPro" id="IPR002539">
    <property type="entry name" value="MaoC-like_dom"/>
</dbReference>
<feature type="domain" description="MaoC-like" evidence="1">
    <location>
        <begin position="21"/>
        <end position="125"/>
    </location>
</feature>
<accession>A0ABS6FE37</accession>
<name>A0ABS6FE37_9FIRM</name>